<evidence type="ECO:0000313" key="3">
    <source>
        <dbReference type="EMBL" id="TDP71164.1"/>
    </source>
</evidence>
<evidence type="ECO:0000256" key="1">
    <source>
        <dbReference type="SAM" id="SignalP"/>
    </source>
</evidence>
<dbReference type="InParanoid" id="A0A4R6QPN4"/>
<gene>
    <name evidence="3" type="ORF">DES47_103142</name>
</gene>
<keyword evidence="1" id="KW-0732">Signal</keyword>
<dbReference type="Proteomes" id="UP000295361">
    <property type="component" value="Unassembled WGS sequence"/>
</dbReference>
<name>A0A4R6QPN4_9BURK</name>
<dbReference type="InterPro" id="IPR013424">
    <property type="entry name" value="Ice-binding_C"/>
</dbReference>
<reference evidence="3 4" key="1">
    <citation type="submission" date="2019-03" db="EMBL/GenBank/DDBJ databases">
        <title>Genomic Encyclopedia of Type Strains, Phase IV (KMG-IV): sequencing the most valuable type-strain genomes for metagenomic binning, comparative biology and taxonomic classification.</title>
        <authorList>
            <person name="Goeker M."/>
        </authorList>
    </citation>
    <scope>NUCLEOTIDE SEQUENCE [LARGE SCALE GENOMIC DNA]</scope>
    <source>
        <strain evidence="3 4">DSM 16998</strain>
    </source>
</reference>
<comment type="caution">
    <text evidence="3">The sequence shown here is derived from an EMBL/GenBank/DDBJ whole genome shotgun (WGS) entry which is preliminary data.</text>
</comment>
<evidence type="ECO:0000313" key="4">
    <source>
        <dbReference type="Proteomes" id="UP000295361"/>
    </source>
</evidence>
<dbReference type="Pfam" id="PF07589">
    <property type="entry name" value="PEP-CTERM"/>
    <property type="match status" value="1"/>
</dbReference>
<sequence>MNVCKLSGIAAALTLLVSGAQANQVWNWSFGSEAGQFVTDGSSPVAGQYQVLDFSVTASAFAALGSLSGGQYTMGAFANSVAAPYFLTWDGSAVTDWQHSGLNSFHWLVYSQKNSNNKYFFGWNTGNVNQIDAAGLWNGSNANPLAAGALNVSAVPEPASYALLLAGLLAVGRIARRRSA</sequence>
<proteinExistence type="predicted"/>
<feature type="signal peptide" evidence="1">
    <location>
        <begin position="1"/>
        <end position="22"/>
    </location>
</feature>
<feature type="domain" description="Ice-binding protein C-terminal" evidence="2">
    <location>
        <begin position="154"/>
        <end position="178"/>
    </location>
</feature>
<evidence type="ECO:0000259" key="2">
    <source>
        <dbReference type="Pfam" id="PF07589"/>
    </source>
</evidence>
<dbReference type="AlphaFoldDB" id="A0A4R6QPN4"/>
<dbReference type="EMBL" id="SNXS01000003">
    <property type="protein sequence ID" value="TDP71164.1"/>
    <property type="molecule type" value="Genomic_DNA"/>
</dbReference>
<keyword evidence="4" id="KW-1185">Reference proteome</keyword>
<dbReference type="RefSeq" id="WP_133700959.1">
    <property type="nucleotide sequence ID" value="NZ_SNXS01000003.1"/>
</dbReference>
<accession>A0A4R6QPN4</accession>
<feature type="chain" id="PRO_5020262239" evidence="1">
    <location>
        <begin position="23"/>
        <end position="180"/>
    </location>
</feature>
<protein>
    <submittedName>
        <fullName evidence="3">Putative secreted protein with PEP-CTERM sorting signal/MYXO-CTERM domain-containing protein</fullName>
    </submittedName>
</protein>
<organism evidence="3 4">
    <name type="scientific">Roseateles toxinivorans</name>
    <dbReference type="NCBI Taxonomy" id="270368"/>
    <lineage>
        <taxon>Bacteria</taxon>
        <taxon>Pseudomonadati</taxon>
        <taxon>Pseudomonadota</taxon>
        <taxon>Betaproteobacteria</taxon>
        <taxon>Burkholderiales</taxon>
        <taxon>Sphaerotilaceae</taxon>
        <taxon>Roseateles</taxon>
    </lineage>
</organism>
<dbReference type="NCBIfam" id="TIGR02595">
    <property type="entry name" value="PEP_CTERM"/>
    <property type="match status" value="1"/>
</dbReference>